<dbReference type="PANTHER" id="PTHR11078:SF3">
    <property type="entry name" value="ANTITERMINATION NUSB DOMAIN-CONTAINING PROTEIN"/>
    <property type="match status" value="1"/>
</dbReference>
<dbReference type="Pfam" id="PF01029">
    <property type="entry name" value="NusB"/>
    <property type="match status" value="1"/>
</dbReference>
<dbReference type="NCBIfam" id="TIGR01951">
    <property type="entry name" value="nusB"/>
    <property type="match status" value="1"/>
</dbReference>
<dbReference type="HAMAP" id="MF_00073">
    <property type="entry name" value="NusB"/>
    <property type="match status" value="1"/>
</dbReference>
<keyword evidence="5 6" id="KW-0804">Transcription</keyword>
<dbReference type="GO" id="GO:0003723">
    <property type="term" value="F:RNA binding"/>
    <property type="evidence" value="ECO:0007669"/>
    <property type="project" value="UniProtKB-UniRule"/>
</dbReference>
<dbReference type="PANTHER" id="PTHR11078">
    <property type="entry name" value="N UTILIZATION SUBSTANCE PROTEIN B-RELATED"/>
    <property type="match status" value="1"/>
</dbReference>
<gene>
    <name evidence="6 8" type="primary">nusB</name>
    <name evidence="8" type="ORF">GSM42_19040</name>
</gene>
<evidence type="ECO:0000256" key="6">
    <source>
        <dbReference type="HAMAP-Rule" id="MF_00073"/>
    </source>
</evidence>
<evidence type="ECO:0000256" key="3">
    <source>
        <dbReference type="ARBA" id="ARBA00022884"/>
    </source>
</evidence>
<keyword evidence="3 6" id="KW-0694">RNA-binding</keyword>
<keyword evidence="9" id="KW-1185">Reference proteome</keyword>
<evidence type="ECO:0000313" key="9">
    <source>
        <dbReference type="Proteomes" id="UP000430692"/>
    </source>
</evidence>
<dbReference type="InterPro" id="IPR006027">
    <property type="entry name" value="NusB_RsmB_TIM44"/>
</dbReference>
<comment type="caution">
    <text evidence="8">The sequence shown here is derived from an EMBL/GenBank/DDBJ whole genome shotgun (WGS) entry which is preliminary data.</text>
</comment>
<dbReference type="SUPFAM" id="SSF48013">
    <property type="entry name" value="NusB-like"/>
    <property type="match status" value="1"/>
</dbReference>
<name>A0A6I4W639_9BACL</name>
<evidence type="ECO:0000259" key="7">
    <source>
        <dbReference type="Pfam" id="PF01029"/>
    </source>
</evidence>
<dbReference type="Proteomes" id="UP000430692">
    <property type="component" value="Unassembled WGS sequence"/>
</dbReference>
<dbReference type="GO" id="GO:0006353">
    <property type="term" value="P:DNA-templated transcription termination"/>
    <property type="evidence" value="ECO:0007669"/>
    <property type="project" value="UniProtKB-UniRule"/>
</dbReference>
<evidence type="ECO:0000256" key="1">
    <source>
        <dbReference type="ARBA" id="ARBA00005952"/>
    </source>
</evidence>
<evidence type="ECO:0000256" key="4">
    <source>
        <dbReference type="ARBA" id="ARBA00023015"/>
    </source>
</evidence>
<dbReference type="Gene3D" id="1.10.940.10">
    <property type="entry name" value="NusB-like"/>
    <property type="match status" value="1"/>
</dbReference>
<feature type="domain" description="NusB/RsmB/TIM44" evidence="7">
    <location>
        <begin position="25"/>
        <end position="128"/>
    </location>
</feature>
<dbReference type="AlphaFoldDB" id="A0A6I4W639"/>
<evidence type="ECO:0000256" key="5">
    <source>
        <dbReference type="ARBA" id="ARBA00023163"/>
    </source>
</evidence>
<dbReference type="InterPro" id="IPR011605">
    <property type="entry name" value="NusB_fam"/>
</dbReference>
<evidence type="ECO:0000313" key="8">
    <source>
        <dbReference type="EMBL" id="MXQ55782.1"/>
    </source>
</evidence>
<proteinExistence type="inferred from homology"/>
<reference evidence="8 9" key="1">
    <citation type="submission" date="2019-12" db="EMBL/GenBank/DDBJ databases">
        <title>Whole-genome analyses of novel actinobacteria.</title>
        <authorList>
            <person name="Sahin N."/>
            <person name="Saygin H."/>
        </authorList>
    </citation>
    <scope>NUCLEOTIDE SEQUENCE [LARGE SCALE GENOMIC DNA]</scope>
    <source>
        <strain evidence="8 9">KC615</strain>
    </source>
</reference>
<sequence length="135" mass="15402">MSRRLVRELVIQRQYQQLVHPEDQGDIFAPNEAKLTEEDRGYYEIIRQGLKAHLEQIDPYISRYVKSGWSLDRLSIVDRAVLRLAVYELLYQKDIPAKVVVNEAVDLAKAFSGEEAGRFVNGVLGKVITELGVSK</sequence>
<protein>
    <recommendedName>
        <fullName evidence="6">Transcription antitermination protein NusB</fullName>
    </recommendedName>
    <alternativeName>
        <fullName evidence="6">Antitermination factor NusB</fullName>
    </alternativeName>
</protein>
<keyword evidence="2 6" id="KW-0889">Transcription antitermination</keyword>
<dbReference type="InterPro" id="IPR035926">
    <property type="entry name" value="NusB-like_sf"/>
</dbReference>
<comment type="function">
    <text evidence="6">Involved in transcription antitermination. Required for transcription of ribosomal RNA (rRNA) genes. Binds specifically to the boxA antiterminator sequence of the ribosomal RNA (rrn) operons.</text>
</comment>
<accession>A0A6I4W639</accession>
<organism evidence="8 9">
    <name type="scientific">Shimazuella alba</name>
    <dbReference type="NCBI Taxonomy" id="2690964"/>
    <lineage>
        <taxon>Bacteria</taxon>
        <taxon>Bacillati</taxon>
        <taxon>Bacillota</taxon>
        <taxon>Bacilli</taxon>
        <taxon>Bacillales</taxon>
        <taxon>Thermoactinomycetaceae</taxon>
        <taxon>Shimazuella</taxon>
    </lineage>
</organism>
<dbReference type="GO" id="GO:0005829">
    <property type="term" value="C:cytosol"/>
    <property type="evidence" value="ECO:0007669"/>
    <property type="project" value="TreeGrafter"/>
</dbReference>
<comment type="similarity">
    <text evidence="1 6">Belongs to the NusB family.</text>
</comment>
<dbReference type="EMBL" id="WUUL01000019">
    <property type="protein sequence ID" value="MXQ55782.1"/>
    <property type="molecule type" value="Genomic_DNA"/>
</dbReference>
<evidence type="ECO:0000256" key="2">
    <source>
        <dbReference type="ARBA" id="ARBA00022814"/>
    </source>
</evidence>
<dbReference type="GO" id="GO:0031564">
    <property type="term" value="P:transcription antitermination"/>
    <property type="evidence" value="ECO:0007669"/>
    <property type="project" value="UniProtKB-KW"/>
</dbReference>
<dbReference type="RefSeq" id="WP_160803135.1">
    <property type="nucleotide sequence ID" value="NZ_WUUL01000019.1"/>
</dbReference>
<keyword evidence="4 6" id="KW-0805">Transcription regulation</keyword>